<gene>
    <name evidence="7" type="ORF">LX81_00478</name>
</gene>
<feature type="transmembrane region" description="Helical" evidence="6">
    <location>
        <begin position="63"/>
        <end position="84"/>
    </location>
</feature>
<dbReference type="Pfam" id="PF01040">
    <property type="entry name" value="UbiA"/>
    <property type="match status" value="1"/>
</dbReference>
<comment type="caution">
    <text evidence="7">The sequence shown here is derived from an EMBL/GenBank/DDBJ whole genome shotgun (WGS) entry which is preliminary data.</text>
</comment>
<evidence type="ECO:0000256" key="6">
    <source>
        <dbReference type="SAM" id="Phobius"/>
    </source>
</evidence>
<dbReference type="RefSeq" id="WP_111535689.1">
    <property type="nucleotide sequence ID" value="NZ_QKZL01000002.1"/>
</dbReference>
<keyword evidence="5 6" id="KW-0472">Membrane</keyword>
<keyword evidence="3 6" id="KW-0812">Transmembrane</keyword>
<protein>
    <submittedName>
        <fullName evidence="7">4-hydroxybenzoate polyprenyltransferase</fullName>
    </submittedName>
</protein>
<keyword evidence="8" id="KW-1185">Reference proteome</keyword>
<sequence>MTYSSENIGAPIERQGERRVAGVGDYLRIARLDHMTKHVFIVPGIILAFLLRGPERSELTGEIAFNIVVGFAAAIAVASANYVINEWLDRDFDRFHPEKSQRAAVQTELSGALVLAEYAVFLILGLGLASFVNFDFLVAAILLAISGVTYNVSPIRTKDRVYADVLTESLNNPIRLLMGWAMVDATSIPPASLMLAFWFGGAFLMNSKRLAEYRDIVVSDGVETLHRYRRSFRYYTESSLSVANLVYALFCAFFVAIFLIKYRIEYILIFPSVVLLFAVYYALALTPESVARRPEKLYRAVPVIASAGITAIVFLLTTFLDFPALEALTSQRFIEIRGLAER</sequence>
<dbReference type="OrthoDB" id="9803632at2"/>
<dbReference type="AlphaFoldDB" id="A0A2W7NED2"/>
<feature type="transmembrane region" description="Helical" evidence="6">
    <location>
        <begin position="136"/>
        <end position="157"/>
    </location>
</feature>
<evidence type="ECO:0000256" key="5">
    <source>
        <dbReference type="ARBA" id="ARBA00023136"/>
    </source>
</evidence>
<dbReference type="InterPro" id="IPR044878">
    <property type="entry name" value="UbiA_sf"/>
</dbReference>
<feature type="transmembrane region" description="Helical" evidence="6">
    <location>
        <begin position="239"/>
        <end position="260"/>
    </location>
</feature>
<dbReference type="GO" id="GO:0016765">
    <property type="term" value="F:transferase activity, transferring alkyl or aryl (other than methyl) groups"/>
    <property type="evidence" value="ECO:0007669"/>
    <property type="project" value="InterPro"/>
</dbReference>
<feature type="transmembrane region" description="Helical" evidence="6">
    <location>
        <begin position="109"/>
        <end position="129"/>
    </location>
</feature>
<comment type="subcellular location">
    <subcellularLocation>
        <location evidence="1">Membrane</location>
        <topology evidence="1">Multi-pass membrane protein</topology>
    </subcellularLocation>
</comment>
<evidence type="ECO:0000256" key="1">
    <source>
        <dbReference type="ARBA" id="ARBA00004141"/>
    </source>
</evidence>
<accession>A0A2W7NED2</accession>
<feature type="transmembrane region" description="Helical" evidence="6">
    <location>
        <begin position="35"/>
        <end position="51"/>
    </location>
</feature>
<evidence type="ECO:0000256" key="4">
    <source>
        <dbReference type="ARBA" id="ARBA00022989"/>
    </source>
</evidence>
<dbReference type="EMBL" id="QKZL01000002">
    <property type="protein sequence ID" value="PZX18785.1"/>
    <property type="molecule type" value="Genomic_DNA"/>
</dbReference>
<keyword evidence="4 6" id="KW-1133">Transmembrane helix</keyword>
<feature type="transmembrane region" description="Helical" evidence="6">
    <location>
        <begin position="297"/>
        <end position="320"/>
    </location>
</feature>
<dbReference type="Proteomes" id="UP000248916">
    <property type="component" value="Unassembled WGS sequence"/>
</dbReference>
<feature type="transmembrane region" description="Helical" evidence="6">
    <location>
        <begin position="266"/>
        <end position="285"/>
    </location>
</feature>
<proteinExistence type="predicted"/>
<evidence type="ECO:0000313" key="8">
    <source>
        <dbReference type="Proteomes" id="UP000248916"/>
    </source>
</evidence>
<keyword evidence="7" id="KW-0808">Transferase</keyword>
<evidence type="ECO:0000256" key="2">
    <source>
        <dbReference type="ARBA" id="ARBA00022475"/>
    </source>
</evidence>
<feature type="transmembrane region" description="Helical" evidence="6">
    <location>
        <begin position="177"/>
        <end position="204"/>
    </location>
</feature>
<dbReference type="Gene3D" id="1.10.357.140">
    <property type="entry name" value="UbiA prenyltransferase"/>
    <property type="match status" value="1"/>
</dbReference>
<dbReference type="GO" id="GO:0016020">
    <property type="term" value="C:membrane"/>
    <property type="evidence" value="ECO:0007669"/>
    <property type="project" value="UniProtKB-SubCell"/>
</dbReference>
<reference evidence="7 8" key="1">
    <citation type="submission" date="2018-06" db="EMBL/GenBank/DDBJ databases">
        <title>Genomic Encyclopedia of Archaeal and Bacterial Type Strains, Phase II (KMG-II): from individual species to whole genera.</title>
        <authorList>
            <person name="Goeker M."/>
        </authorList>
    </citation>
    <scope>NUCLEOTIDE SEQUENCE [LARGE SCALE GENOMIC DNA]</scope>
    <source>
        <strain evidence="7 8">DSM 22009</strain>
    </source>
</reference>
<organism evidence="7 8">
    <name type="scientific">Palleronia aestuarii</name>
    <dbReference type="NCBI Taxonomy" id="568105"/>
    <lineage>
        <taxon>Bacteria</taxon>
        <taxon>Pseudomonadati</taxon>
        <taxon>Pseudomonadota</taxon>
        <taxon>Alphaproteobacteria</taxon>
        <taxon>Rhodobacterales</taxon>
        <taxon>Roseobacteraceae</taxon>
        <taxon>Palleronia</taxon>
    </lineage>
</organism>
<evidence type="ECO:0000313" key="7">
    <source>
        <dbReference type="EMBL" id="PZX18785.1"/>
    </source>
</evidence>
<evidence type="ECO:0000256" key="3">
    <source>
        <dbReference type="ARBA" id="ARBA00022692"/>
    </source>
</evidence>
<keyword evidence="2" id="KW-1003">Cell membrane</keyword>
<name>A0A2W7NED2_9RHOB</name>
<dbReference type="InterPro" id="IPR000537">
    <property type="entry name" value="UbiA_prenyltransferase"/>
</dbReference>